<evidence type="ECO:0000313" key="2">
    <source>
        <dbReference type="EMBL" id="RCW67053.1"/>
    </source>
</evidence>
<organism evidence="2 3">
    <name type="scientific">Saliterribacillus persicus</name>
    <dbReference type="NCBI Taxonomy" id="930114"/>
    <lineage>
        <taxon>Bacteria</taxon>
        <taxon>Bacillati</taxon>
        <taxon>Bacillota</taxon>
        <taxon>Bacilli</taxon>
        <taxon>Bacillales</taxon>
        <taxon>Bacillaceae</taxon>
        <taxon>Saliterribacillus</taxon>
    </lineage>
</organism>
<keyword evidence="1" id="KW-1133">Transmembrane helix</keyword>
<feature type="transmembrane region" description="Helical" evidence="1">
    <location>
        <begin position="12"/>
        <end position="30"/>
    </location>
</feature>
<keyword evidence="1" id="KW-0812">Transmembrane</keyword>
<protein>
    <submittedName>
        <fullName evidence="2">Uncharacterized protein</fullName>
    </submittedName>
</protein>
<keyword evidence="3" id="KW-1185">Reference proteome</keyword>
<keyword evidence="1" id="KW-0472">Membrane</keyword>
<proteinExistence type="predicted"/>
<evidence type="ECO:0000256" key="1">
    <source>
        <dbReference type="SAM" id="Phobius"/>
    </source>
</evidence>
<dbReference type="Proteomes" id="UP000252585">
    <property type="component" value="Unassembled WGS sequence"/>
</dbReference>
<dbReference type="EMBL" id="QPJJ01000008">
    <property type="protein sequence ID" value="RCW67053.1"/>
    <property type="molecule type" value="Genomic_DNA"/>
</dbReference>
<dbReference type="AlphaFoldDB" id="A0A368XGG1"/>
<gene>
    <name evidence="2" type="ORF">DFR57_108153</name>
</gene>
<dbReference type="RefSeq" id="WP_114353199.1">
    <property type="nucleotide sequence ID" value="NZ_QPJJ01000008.1"/>
</dbReference>
<sequence length="71" mass="8282">MTEQKKRDYKAIHWFSYIIIIISLLVNTYAISNGIPRPILGFSYLSFLGVIIGLVIFILFSYKLKKLKSRK</sequence>
<accession>A0A368XGG1</accession>
<name>A0A368XGG1_9BACI</name>
<evidence type="ECO:0000313" key="3">
    <source>
        <dbReference type="Proteomes" id="UP000252585"/>
    </source>
</evidence>
<reference evidence="2 3" key="1">
    <citation type="submission" date="2018-07" db="EMBL/GenBank/DDBJ databases">
        <title>Genomic Encyclopedia of Type Strains, Phase IV (KMG-IV): sequencing the most valuable type-strain genomes for metagenomic binning, comparative biology and taxonomic classification.</title>
        <authorList>
            <person name="Goeker M."/>
        </authorList>
    </citation>
    <scope>NUCLEOTIDE SEQUENCE [LARGE SCALE GENOMIC DNA]</scope>
    <source>
        <strain evidence="2 3">DSM 27696</strain>
    </source>
</reference>
<comment type="caution">
    <text evidence="2">The sequence shown here is derived from an EMBL/GenBank/DDBJ whole genome shotgun (WGS) entry which is preliminary data.</text>
</comment>
<feature type="transmembrane region" description="Helical" evidence="1">
    <location>
        <begin position="42"/>
        <end position="62"/>
    </location>
</feature>